<evidence type="ECO:0000313" key="2">
    <source>
        <dbReference type="EMBL" id="KAF7357256.1"/>
    </source>
</evidence>
<dbReference type="Gene3D" id="2.80.10.50">
    <property type="match status" value="1"/>
</dbReference>
<keyword evidence="3" id="KW-1185">Reference proteome</keyword>
<dbReference type="Proteomes" id="UP000623467">
    <property type="component" value="Unassembled WGS sequence"/>
</dbReference>
<dbReference type="SUPFAM" id="SSF50370">
    <property type="entry name" value="Ricin B-like lectins"/>
    <property type="match status" value="1"/>
</dbReference>
<proteinExistence type="predicted"/>
<evidence type="ECO:0000313" key="3">
    <source>
        <dbReference type="Proteomes" id="UP000623467"/>
    </source>
</evidence>
<protein>
    <recommendedName>
        <fullName evidence="4">Ricin B lectin domain-containing protein</fullName>
    </recommendedName>
</protein>
<dbReference type="AlphaFoldDB" id="A0A8H6YEJ7"/>
<comment type="caution">
    <text evidence="2">The sequence shown here is derived from an EMBL/GenBank/DDBJ whole genome shotgun (WGS) entry which is preliminary data.</text>
</comment>
<accession>A0A8H6YEJ7</accession>
<evidence type="ECO:0000256" key="1">
    <source>
        <dbReference type="SAM" id="SignalP"/>
    </source>
</evidence>
<reference evidence="2" key="1">
    <citation type="submission" date="2020-05" db="EMBL/GenBank/DDBJ databases">
        <title>Mycena genomes resolve the evolution of fungal bioluminescence.</title>
        <authorList>
            <person name="Tsai I.J."/>
        </authorList>
    </citation>
    <scope>NUCLEOTIDE SEQUENCE</scope>
    <source>
        <strain evidence="2">160909Yilan</strain>
    </source>
</reference>
<sequence length="177" mass="19196">MLPKFLAYGLAALALVGATPFQANMAACSDNAVTTAAAVEAGNYYLLNVGTNEMLFSQGRAQPLYTKSTLGTPEPLAQWKVEPGAKPDEYKIFNIGSNLTTAGNNGRVYLSYPNGPSLTYVVTPAKGNADMFTITAVGYRAGTLKVANWDTYYNQNQVWFTENTGSADQLWKFIRIN</sequence>
<dbReference type="InterPro" id="IPR035992">
    <property type="entry name" value="Ricin_B-like_lectins"/>
</dbReference>
<keyword evidence="1" id="KW-0732">Signal</keyword>
<dbReference type="EMBL" id="JACAZH010000010">
    <property type="protein sequence ID" value="KAF7357256.1"/>
    <property type="molecule type" value="Genomic_DNA"/>
</dbReference>
<evidence type="ECO:0008006" key="4">
    <source>
        <dbReference type="Google" id="ProtNLM"/>
    </source>
</evidence>
<feature type="signal peptide" evidence="1">
    <location>
        <begin position="1"/>
        <end position="18"/>
    </location>
</feature>
<feature type="chain" id="PRO_5034334498" description="Ricin B lectin domain-containing protein" evidence="1">
    <location>
        <begin position="19"/>
        <end position="177"/>
    </location>
</feature>
<gene>
    <name evidence="2" type="ORF">MSAN_01320800</name>
</gene>
<organism evidence="2 3">
    <name type="scientific">Mycena sanguinolenta</name>
    <dbReference type="NCBI Taxonomy" id="230812"/>
    <lineage>
        <taxon>Eukaryota</taxon>
        <taxon>Fungi</taxon>
        <taxon>Dikarya</taxon>
        <taxon>Basidiomycota</taxon>
        <taxon>Agaricomycotina</taxon>
        <taxon>Agaricomycetes</taxon>
        <taxon>Agaricomycetidae</taxon>
        <taxon>Agaricales</taxon>
        <taxon>Marasmiineae</taxon>
        <taxon>Mycenaceae</taxon>
        <taxon>Mycena</taxon>
    </lineage>
</organism>
<name>A0A8H6YEJ7_9AGAR</name>
<dbReference type="OrthoDB" id="2973535at2759"/>